<dbReference type="CDD" id="cd06464">
    <property type="entry name" value="ACD_sHsps-like"/>
    <property type="match status" value="1"/>
</dbReference>
<dbReference type="OrthoDB" id="210205at2157"/>
<evidence type="ECO:0000313" key="6">
    <source>
        <dbReference type="Proteomes" id="UP000289691"/>
    </source>
</evidence>
<evidence type="ECO:0000259" key="4">
    <source>
        <dbReference type="PROSITE" id="PS01031"/>
    </source>
</evidence>
<protein>
    <submittedName>
        <fullName evidence="5">Hsp20/alpha crystallin family protein</fullName>
    </submittedName>
</protein>
<dbReference type="AlphaFoldDB" id="A0A498KX75"/>
<feature type="domain" description="SHSP" evidence="4">
    <location>
        <begin position="21"/>
        <end position="139"/>
    </location>
</feature>
<evidence type="ECO:0000256" key="1">
    <source>
        <dbReference type="PROSITE-ProRule" id="PRU00285"/>
    </source>
</evidence>
<evidence type="ECO:0000256" key="3">
    <source>
        <dbReference type="SAM" id="MobiDB-lite"/>
    </source>
</evidence>
<dbReference type="SUPFAM" id="SSF49764">
    <property type="entry name" value="HSP20-like chaperones"/>
    <property type="match status" value="1"/>
</dbReference>
<feature type="compositionally biased region" description="Acidic residues" evidence="3">
    <location>
        <begin position="131"/>
        <end position="161"/>
    </location>
</feature>
<name>A0A498KX75_9EURY</name>
<proteinExistence type="inferred from homology"/>
<comment type="similarity">
    <text evidence="1 2">Belongs to the small heat shock protein (HSP20) family.</text>
</comment>
<sequence>MIRELGRSIGNTVMETVGRAASRVQERRPIPVDLLESEEAFLAVFDAPGATSSDVQVRFDDNAVEVRIDRFRDFYEGFEMLVPGRGLSLDGRVTLPADAAVDPTGADATLRRNGTLEVRVPKDEDAREMDVQEESTDVEDVEESATDDEAEDGDAPEADDA</sequence>
<evidence type="ECO:0000313" key="5">
    <source>
        <dbReference type="EMBL" id="RXK48503.1"/>
    </source>
</evidence>
<dbReference type="Gene3D" id="2.60.40.790">
    <property type="match status" value="1"/>
</dbReference>
<dbReference type="EMBL" id="RDFA01000004">
    <property type="protein sequence ID" value="RXK48503.1"/>
    <property type="molecule type" value="Genomic_DNA"/>
</dbReference>
<dbReference type="RefSeq" id="WP_129069341.1">
    <property type="nucleotide sequence ID" value="NZ_RDFA01000004.1"/>
</dbReference>
<organism evidence="5 6">
    <name type="scientific">Halorientalis pallida</name>
    <dbReference type="NCBI Taxonomy" id="2479928"/>
    <lineage>
        <taxon>Archaea</taxon>
        <taxon>Methanobacteriati</taxon>
        <taxon>Methanobacteriota</taxon>
        <taxon>Stenosarchaea group</taxon>
        <taxon>Halobacteria</taxon>
        <taxon>Halobacteriales</taxon>
        <taxon>Haloarculaceae</taxon>
        <taxon>Halorientalis</taxon>
    </lineage>
</organism>
<gene>
    <name evidence="5" type="ORF">EAF64_12540</name>
</gene>
<dbReference type="InterPro" id="IPR002068">
    <property type="entry name" value="A-crystallin/Hsp20_dom"/>
</dbReference>
<comment type="caution">
    <text evidence="5">The sequence shown here is derived from an EMBL/GenBank/DDBJ whole genome shotgun (WGS) entry which is preliminary data.</text>
</comment>
<dbReference type="PROSITE" id="PS01031">
    <property type="entry name" value="SHSP"/>
    <property type="match status" value="1"/>
</dbReference>
<dbReference type="Pfam" id="PF00011">
    <property type="entry name" value="HSP20"/>
    <property type="match status" value="1"/>
</dbReference>
<feature type="region of interest" description="Disordered" evidence="3">
    <location>
        <begin position="115"/>
        <end position="161"/>
    </location>
</feature>
<keyword evidence="6" id="KW-1185">Reference proteome</keyword>
<dbReference type="Proteomes" id="UP000289691">
    <property type="component" value="Unassembled WGS sequence"/>
</dbReference>
<dbReference type="InterPro" id="IPR008978">
    <property type="entry name" value="HSP20-like_chaperone"/>
</dbReference>
<accession>A0A498KX75</accession>
<reference evidence="5 6" key="1">
    <citation type="submission" date="2019-01" db="EMBL/GenBank/DDBJ databases">
        <title>Halorientalis sp. F13-25 a new haloarchaeum isolated from hypersaline water.</title>
        <authorList>
            <person name="Ana D.-V."/>
            <person name="Cristina S.-P."/>
            <person name="Antonio V."/>
        </authorList>
    </citation>
    <scope>NUCLEOTIDE SEQUENCE [LARGE SCALE GENOMIC DNA]</scope>
    <source>
        <strain evidence="5 6">F13-25</strain>
    </source>
</reference>
<evidence type="ECO:0000256" key="2">
    <source>
        <dbReference type="RuleBase" id="RU003616"/>
    </source>
</evidence>
<feature type="compositionally biased region" description="Basic and acidic residues" evidence="3">
    <location>
        <begin position="119"/>
        <end position="130"/>
    </location>
</feature>